<comment type="subcellular location">
    <subcellularLocation>
        <location evidence="1">Membrane</location>
        <topology evidence="1">Multi-pass membrane protein</topology>
    </subcellularLocation>
</comment>
<dbReference type="GO" id="GO:0005351">
    <property type="term" value="F:carbohydrate:proton symporter activity"/>
    <property type="evidence" value="ECO:0007669"/>
    <property type="project" value="TreeGrafter"/>
</dbReference>
<keyword evidence="5 8" id="KW-1133">Transmembrane helix</keyword>
<feature type="transmembrane region" description="Helical" evidence="8">
    <location>
        <begin position="377"/>
        <end position="400"/>
    </location>
</feature>
<gene>
    <name evidence="10" type="ORF">AJ79_07384</name>
</gene>
<protein>
    <recommendedName>
        <fullName evidence="9">Major facilitator superfamily (MFS) profile domain-containing protein</fullName>
    </recommendedName>
</protein>
<dbReference type="NCBIfam" id="TIGR00879">
    <property type="entry name" value="SP"/>
    <property type="match status" value="1"/>
</dbReference>
<evidence type="ECO:0000256" key="3">
    <source>
        <dbReference type="ARBA" id="ARBA00022448"/>
    </source>
</evidence>
<evidence type="ECO:0000256" key="1">
    <source>
        <dbReference type="ARBA" id="ARBA00004141"/>
    </source>
</evidence>
<comment type="similarity">
    <text evidence="2 7">Belongs to the major facilitator superfamily. Sugar transporter (TC 2.A.1.1) family.</text>
</comment>
<dbReference type="InterPro" id="IPR005828">
    <property type="entry name" value="MFS_sugar_transport-like"/>
</dbReference>
<evidence type="ECO:0000313" key="10">
    <source>
        <dbReference type="EMBL" id="PGH03418.1"/>
    </source>
</evidence>
<keyword evidence="11" id="KW-1185">Reference proteome</keyword>
<evidence type="ECO:0000256" key="5">
    <source>
        <dbReference type="ARBA" id="ARBA00022989"/>
    </source>
</evidence>
<dbReference type="Pfam" id="PF00083">
    <property type="entry name" value="Sugar_tr"/>
    <property type="match status" value="1"/>
</dbReference>
<feature type="transmembrane region" description="Helical" evidence="8">
    <location>
        <begin position="120"/>
        <end position="136"/>
    </location>
</feature>
<dbReference type="InterPro" id="IPR020846">
    <property type="entry name" value="MFS_dom"/>
</dbReference>
<organism evidence="10 11">
    <name type="scientific">Helicocarpus griseus UAMH5409</name>
    <dbReference type="NCBI Taxonomy" id="1447875"/>
    <lineage>
        <taxon>Eukaryota</taxon>
        <taxon>Fungi</taxon>
        <taxon>Dikarya</taxon>
        <taxon>Ascomycota</taxon>
        <taxon>Pezizomycotina</taxon>
        <taxon>Eurotiomycetes</taxon>
        <taxon>Eurotiomycetidae</taxon>
        <taxon>Onygenales</taxon>
        <taxon>Ajellomycetaceae</taxon>
        <taxon>Helicocarpus</taxon>
    </lineage>
</organism>
<dbReference type="InterPro" id="IPR003663">
    <property type="entry name" value="Sugar/inositol_transpt"/>
</dbReference>
<reference evidence="10 11" key="1">
    <citation type="submission" date="2017-10" db="EMBL/GenBank/DDBJ databases">
        <title>Comparative genomics in systemic dimorphic fungi from Ajellomycetaceae.</title>
        <authorList>
            <person name="Munoz J.F."/>
            <person name="Mcewen J.G."/>
            <person name="Clay O.K."/>
            <person name="Cuomo C.A."/>
        </authorList>
    </citation>
    <scope>NUCLEOTIDE SEQUENCE [LARGE SCALE GENOMIC DNA]</scope>
    <source>
        <strain evidence="10 11">UAMH5409</strain>
    </source>
</reference>
<dbReference type="SUPFAM" id="SSF103473">
    <property type="entry name" value="MFS general substrate transporter"/>
    <property type="match status" value="1"/>
</dbReference>
<evidence type="ECO:0000259" key="9">
    <source>
        <dbReference type="PROSITE" id="PS50850"/>
    </source>
</evidence>
<evidence type="ECO:0000256" key="4">
    <source>
        <dbReference type="ARBA" id="ARBA00022692"/>
    </source>
</evidence>
<keyword evidence="3 7" id="KW-0813">Transport</keyword>
<evidence type="ECO:0000256" key="7">
    <source>
        <dbReference type="RuleBase" id="RU003346"/>
    </source>
</evidence>
<feature type="transmembrane region" description="Helical" evidence="8">
    <location>
        <begin position="60"/>
        <end position="82"/>
    </location>
</feature>
<dbReference type="GO" id="GO:0016020">
    <property type="term" value="C:membrane"/>
    <property type="evidence" value="ECO:0007669"/>
    <property type="project" value="UniProtKB-SubCell"/>
</dbReference>
<dbReference type="InterPro" id="IPR005829">
    <property type="entry name" value="Sugar_transporter_CS"/>
</dbReference>
<feature type="transmembrane region" description="Helical" evidence="8">
    <location>
        <begin position="342"/>
        <end position="365"/>
    </location>
</feature>
<feature type="transmembrane region" description="Helical" evidence="8">
    <location>
        <begin position="311"/>
        <end position="335"/>
    </location>
</feature>
<evidence type="ECO:0000256" key="6">
    <source>
        <dbReference type="ARBA" id="ARBA00023136"/>
    </source>
</evidence>
<dbReference type="InterPro" id="IPR050360">
    <property type="entry name" value="MFS_Sugar_Transporters"/>
</dbReference>
<evidence type="ECO:0000256" key="2">
    <source>
        <dbReference type="ARBA" id="ARBA00010992"/>
    </source>
</evidence>
<name>A0A2B7X418_9EURO</name>
<dbReference type="AlphaFoldDB" id="A0A2B7X418"/>
<dbReference type="PANTHER" id="PTHR48022">
    <property type="entry name" value="PLASTIDIC GLUCOSE TRANSPORTER 4"/>
    <property type="match status" value="1"/>
</dbReference>
<feature type="transmembrane region" description="Helical" evidence="8">
    <location>
        <begin position="189"/>
        <end position="208"/>
    </location>
</feature>
<accession>A0A2B7X418</accession>
<keyword evidence="4 8" id="KW-0812">Transmembrane</keyword>
<dbReference type="EMBL" id="PDNB01000148">
    <property type="protein sequence ID" value="PGH03418.1"/>
    <property type="molecule type" value="Genomic_DNA"/>
</dbReference>
<feature type="transmembrane region" description="Helical" evidence="8">
    <location>
        <begin position="440"/>
        <end position="461"/>
    </location>
</feature>
<comment type="caution">
    <text evidence="10">The sequence shown here is derived from an EMBL/GenBank/DDBJ whole genome shotgun (WGS) entry which is preliminary data.</text>
</comment>
<dbReference type="PROSITE" id="PS00217">
    <property type="entry name" value="SUGAR_TRANSPORT_2"/>
    <property type="match status" value="1"/>
</dbReference>
<feature type="domain" description="Major facilitator superfamily (MFS) profile" evidence="9">
    <location>
        <begin position="13"/>
        <end position="465"/>
    </location>
</feature>
<dbReference type="PRINTS" id="PR00171">
    <property type="entry name" value="SUGRTRNSPORT"/>
</dbReference>
<keyword evidence="6 8" id="KW-0472">Membrane</keyword>
<dbReference type="PROSITE" id="PS51257">
    <property type="entry name" value="PROKAR_LIPOPROTEIN"/>
    <property type="match status" value="1"/>
</dbReference>
<feature type="transmembrane region" description="Helical" evidence="8">
    <location>
        <begin position="94"/>
        <end position="114"/>
    </location>
</feature>
<feature type="transmembrane region" description="Helical" evidence="8">
    <location>
        <begin position="277"/>
        <end position="299"/>
    </location>
</feature>
<feature type="transmembrane region" description="Helical" evidence="8">
    <location>
        <begin position="148"/>
        <end position="169"/>
    </location>
</feature>
<sequence>MGRLVPNVFNLAVVVFVALGSTACSYGMAVISSTIGQPSFYLDFNLAPQGEPGYEHTSNLIGAMNGLNSAGSALGCAIISWSADAIGRKRSLQWGTFVMIIGAALCAGSVSMAMFLVSRFIAGVGIGILITGIPMYQAEASAPSSRGFMVSMHGVMFAMGYSLSSWIGFGCYFLSASGSRSSFAWRFPLAFQAVPAILLLIGSPWIPFSPRWLLEKGRDDEAHNIIVRLHQTKEDPHNVTAEKEFYQMKKQLEMDRQMKEKTGKLDIFKTPPNRRRAFVGFALMFGNQMTGVLVIANYGVLLYASLGMKTFMPLLLSALWVTASFPGNIFTAFFVDRLGRRFFLLTGLGGILLSLIMECWTQAQYLGTENVSGQKAAVFFLFLFIFFWSTFVDATQYLYLSEIFPTNIRSQGMALGMAGTFGASIIILVAGPIALEVIKWKFFFVLIFPTAIHLVGVYFLYPETKQRSLEDINAAFGEKVAVRFYNATEEEEIMYTKEIEANKKRQNAATEYERHDSYNSILNLDTSSSDV</sequence>
<dbReference type="OrthoDB" id="6612291at2759"/>
<dbReference type="PROSITE" id="PS50850">
    <property type="entry name" value="MFS"/>
    <property type="match status" value="1"/>
</dbReference>
<dbReference type="InterPro" id="IPR036259">
    <property type="entry name" value="MFS_trans_sf"/>
</dbReference>
<dbReference type="PROSITE" id="PS00216">
    <property type="entry name" value="SUGAR_TRANSPORT_1"/>
    <property type="match status" value="2"/>
</dbReference>
<dbReference type="FunFam" id="1.20.1250.20:FF:000134">
    <property type="entry name" value="MFS sugar transporter protein"/>
    <property type="match status" value="1"/>
</dbReference>
<feature type="transmembrane region" description="Helical" evidence="8">
    <location>
        <begin position="412"/>
        <end position="434"/>
    </location>
</feature>
<dbReference type="PANTHER" id="PTHR48022:SF38">
    <property type="entry name" value="MAJOR FACILITATOR SUPERFAMILY (MFS) PROFILE DOMAIN-CONTAINING PROTEIN-RELATED"/>
    <property type="match status" value="1"/>
</dbReference>
<proteinExistence type="inferred from homology"/>
<dbReference type="Gene3D" id="1.20.1250.20">
    <property type="entry name" value="MFS general substrate transporter like domains"/>
    <property type="match status" value="1"/>
</dbReference>
<dbReference type="Proteomes" id="UP000223968">
    <property type="component" value="Unassembled WGS sequence"/>
</dbReference>
<evidence type="ECO:0000256" key="8">
    <source>
        <dbReference type="SAM" id="Phobius"/>
    </source>
</evidence>
<evidence type="ECO:0000313" key="11">
    <source>
        <dbReference type="Proteomes" id="UP000223968"/>
    </source>
</evidence>